<feature type="transmembrane region" description="Helical" evidence="1">
    <location>
        <begin position="28"/>
        <end position="46"/>
    </location>
</feature>
<keyword evidence="1" id="KW-0812">Transmembrane</keyword>
<keyword evidence="1" id="KW-1133">Transmembrane helix</keyword>
<accession>A0ABW5NA12</accession>
<evidence type="ECO:0000313" key="2">
    <source>
        <dbReference type="EMBL" id="MFD2591829.1"/>
    </source>
</evidence>
<sequence length="166" mass="18753">MEYQELLIEVGVLVLLALIFWQDYRHRAIHIALPIGIFVLGAYQFYLRGYEVKMAGYSLLFLLLTLGGGYLYIRIRNTAATDLLEMIGLGDILFLAAVIPFFSPSNFILFFISGLLFSIVVFTVIPTLRKTALVPLAGLLALYMLGIRVFQICWESDVFYAKLSVL</sequence>
<dbReference type="Gene3D" id="1.20.120.1220">
    <property type="match status" value="1"/>
</dbReference>
<feature type="transmembrane region" description="Helical" evidence="1">
    <location>
        <begin position="83"/>
        <end position="102"/>
    </location>
</feature>
<organism evidence="2 3">
    <name type="scientific">Aquimarina hainanensis</name>
    <dbReference type="NCBI Taxonomy" id="1578017"/>
    <lineage>
        <taxon>Bacteria</taxon>
        <taxon>Pseudomonadati</taxon>
        <taxon>Bacteroidota</taxon>
        <taxon>Flavobacteriia</taxon>
        <taxon>Flavobacteriales</taxon>
        <taxon>Flavobacteriaceae</taxon>
        <taxon>Aquimarina</taxon>
    </lineage>
</organism>
<evidence type="ECO:0000313" key="3">
    <source>
        <dbReference type="Proteomes" id="UP001597459"/>
    </source>
</evidence>
<protein>
    <recommendedName>
        <fullName evidence="4">Prepilin type IV endopeptidase peptidase domain-containing protein</fullName>
    </recommendedName>
</protein>
<feature type="transmembrane region" description="Helical" evidence="1">
    <location>
        <begin position="108"/>
        <end position="125"/>
    </location>
</feature>
<proteinExistence type="predicted"/>
<evidence type="ECO:0008006" key="4">
    <source>
        <dbReference type="Google" id="ProtNLM"/>
    </source>
</evidence>
<feature type="transmembrane region" description="Helical" evidence="1">
    <location>
        <begin position="132"/>
        <end position="150"/>
    </location>
</feature>
<evidence type="ECO:0000256" key="1">
    <source>
        <dbReference type="SAM" id="Phobius"/>
    </source>
</evidence>
<feature type="transmembrane region" description="Helical" evidence="1">
    <location>
        <begin position="6"/>
        <end position="21"/>
    </location>
</feature>
<name>A0ABW5NA12_9FLAO</name>
<gene>
    <name evidence="2" type="ORF">ACFSTE_13410</name>
</gene>
<keyword evidence="1" id="KW-0472">Membrane</keyword>
<comment type="caution">
    <text evidence="2">The sequence shown here is derived from an EMBL/GenBank/DDBJ whole genome shotgun (WGS) entry which is preliminary data.</text>
</comment>
<feature type="transmembrane region" description="Helical" evidence="1">
    <location>
        <begin position="52"/>
        <end position="71"/>
    </location>
</feature>
<dbReference type="EMBL" id="JBHULX010000027">
    <property type="protein sequence ID" value="MFD2591829.1"/>
    <property type="molecule type" value="Genomic_DNA"/>
</dbReference>
<dbReference type="RefSeq" id="WP_378258459.1">
    <property type="nucleotide sequence ID" value="NZ_JBHSJV010000001.1"/>
</dbReference>
<dbReference type="Proteomes" id="UP001597459">
    <property type="component" value="Unassembled WGS sequence"/>
</dbReference>
<reference evidence="3" key="1">
    <citation type="journal article" date="2019" name="Int. J. Syst. Evol. Microbiol.">
        <title>The Global Catalogue of Microorganisms (GCM) 10K type strain sequencing project: providing services to taxonomists for standard genome sequencing and annotation.</title>
        <authorList>
            <consortium name="The Broad Institute Genomics Platform"/>
            <consortium name="The Broad Institute Genome Sequencing Center for Infectious Disease"/>
            <person name="Wu L."/>
            <person name="Ma J."/>
        </authorList>
    </citation>
    <scope>NUCLEOTIDE SEQUENCE [LARGE SCALE GENOMIC DNA]</scope>
    <source>
        <strain evidence="3">KCTC 42423</strain>
    </source>
</reference>
<keyword evidence="3" id="KW-1185">Reference proteome</keyword>